<accession>A0A7Y0A532</accession>
<dbReference type="SUPFAM" id="SSF46785">
    <property type="entry name" value="Winged helix' DNA-binding domain"/>
    <property type="match status" value="1"/>
</dbReference>
<dbReference type="Gene3D" id="3.40.50.2300">
    <property type="match status" value="2"/>
</dbReference>
<evidence type="ECO:0000259" key="4">
    <source>
        <dbReference type="PROSITE" id="PS50949"/>
    </source>
</evidence>
<dbReference type="InterPro" id="IPR000524">
    <property type="entry name" value="Tscrpt_reg_HTH_GntR"/>
</dbReference>
<comment type="caution">
    <text evidence="5">The sequence shown here is derived from an EMBL/GenBank/DDBJ whole genome shotgun (WGS) entry which is preliminary data.</text>
</comment>
<proteinExistence type="predicted"/>
<evidence type="ECO:0000256" key="3">
    <source>
        <dbReference type="ARBA" id="ARBA00023163"/>
    </source>
</evidence>
<dbReference type="AlphaFoldDB" id="A0A7Y0A532"/>
<dbReference type="SMART" id="SM00345">
    <property type="entry name" value="HTH_GNTR"/>
    <property type="match status" value="1"/>
</dbReference>
<feature type="domain" description="HTH gntR-type" evidence="4">
    <location>
        <begin position="19"/>
        <end position="87"/>
    </location>
</feature>
<dbReference type="InterPro" id="IPR028082">
    <property type="entry name" value="Peripla_BP_I"/>
</dbReference>
<name>A0A7Y0A532_9FLAO</name>
<dbReference type="Gene3D" id="1.10.10.10">
    <property type="entry name" value="Winged helix-like DNA-binding domain superfamily/Winged helix DNA-binding domain"/>
    <property type="match status" value="1"/>
</dbReference>
<keyword evidence="3" id="KW-0804">Transcription</keyword>
<dbReference type="PANTHER" id="PTHR38445:SF10">
    <property type="entry name" value="GNTR-FAMILY TRANSCRIPTIONAL REGULATOR"/>
    <property type="match status" value="1"/>
</dbReference>
<reference evidence="5 6" key="1">
    <citation type="submission" date="2020-04" db="EMBL/GenBank/DDBJ databases">
        <title>Chryseobacterium sp. RJ-7-14 sp. nov., isolated from Jeju soil.</title>
        <authorList>
            <person name="Dahal R.H."/>
            <person name="Chaudhary D.K."/>
        </authorList>
    </citation>
    <scope>NUCLEOTIDE SEQUENCE [LARGE SCALE GENOMIC DNA]</scope>
    <source>
        <strain evidence="5 6">RJ-7-14</strain>
    </source>
</reference>
<keyword evidence="6" id="KW-1185">Reference proteome</keyword>
<dbReference type="Proteomes" id="UP000552615">
    <property type="component" value="Unassembled WGS sequence"/>
</dbReference>
<dbReference type="GO" id="GO:0003677">
    <property type="term" value="F:DNA binding"/>
    <property type="evidence" value="ECO:0007669"/>
    <property type="project" value="UniProtKB-KW"/>
</dbReference>
<dbReference type="InterPro" id="IPR036388">
    <property type="entry name" value="WH-like_DNA-bd_sf"/>
</dbReference>
<evidence type="ECO:0000313" key="6">
    <source>
        <dbReference type="Proteomes" id="UP000552615"/>
    </source>
</evidence>
<protein>
    <submittedName>
        <fullName evidence="5">GntR family transcriptional regulator</fullName>
    </submittedName>
</protein>
<evidence type="ECO:0000256" key="1">
    <source>
        <dbReference type="ARBA" id="ARBA00023015"/>
    </source>
</evidence>
<gene>
    <name evidence="5" type="ORF">HHL20_05885</name>
</gene>
<keyword evidence="2" id="KW-0238">DNA-binding</keyword>
<dbReference type="CDD" id="cd07377">
    <property type="entry name" value="WHTH_GntR"/>
    <property type="match status" value="1"/>
</dbReference>
<dbReference type="SUPFAM" id="SSF53822">
    <property type="entry name" value="Periplasmic binding protein-like I"/>
    <property type="match status" value="1"/>
</dbReference>
<keyword evidence="1" id="KW-0805">Transcription regulation</keyword>
<dbReference type="PANTHER" id="PTHR38445">
    <property type="entry name" value="HTH-TYPE TRANSCRIPTIONAL REPRESSOR YTRA"/>
    <property type="match status" value="1"/>
</dbReference>
<dbReference type="InterPro" id="IPR036390">
    <property type="entry name" value="WH_DNA-bd_sf"/>
</dbReference>
<dbReference type="Pfam" id="PF00392">
    <property type="entry name" value="GntR"/>
    <property type="match status" value="1"/>
</dbReference>
<evidence type="ECO:0000256" key="2">
    <source>
        <dbReference type="ARBA" id="ARBA00023125"/>
    </source>
</evidence>
<dbReference type="PROSITE" id="PS50949">
    <property type="entry name" value="HTH_GNTR"/>
    <property type="match status" value="1"/>
</dbReference>
<dbReference type="GO" id="GO:0003700">
    <property type="term" value="F:DNA-binding transcription factor activity"/>
    <property type="evidence" value="ECO:0007669"/>
    <property type="project" value="InterPro"/>
</dbReference>
<organism evidence="5 6">
    <name type="scientific">Chryseobacterium cheonjiense</name>
    <dbReference type="NCBI Taxonomy" id="2728845"/>
    <lineage>
        <taxon>Bacteria</taxon>
        <taxon>Pseudomonadati</taxon>
        <taxon>Bacteroidota</taxon>
        <taxon>Flavobacteriia</taxon>
        <taxon>Flavobacteriales</taxon>
        <taxon>Weeksellaceae</taxon>
        <taxon>Chryseobacterium group</taxon>
        <taxon>Chryseobacterium</taxon>
    </lineage>
</organism>
<evidence type="ECO:0000313" key="5">
    <source>
        <dbReference type="EMBL" id="NML56868.1"/>
    </source>
</evidence>
<dbReference type="EMBL" id="JABBGF010000001">
    <property type="protein sequence ID" value="NML56868.1"/>
    <property type="molecule type" value="Genomic_DNA"/>
</dbReference>
<sequence>MSYTMAETFEIHINENSRVPKYKQIVDSILNGIDAGEIKIGEKIPSINELSESCFLSRDTVEKAYKELRKRQIIESVKGKGYYISRINKNDSINIFFLINKPSTYKMMIYDYFVNAIGSKGNVEMYIYHCDETLFINALKKNLGGFDYYVIMPHFRDGQSKHTSSTSEVIEIIEKIPKNKLLMLDNTKPNISGEYGSIFQDFEHDIYNALKEGLDKIKNYGKIILVYPDKDIHPYPFRIVRGFENFCRDFKLDYEILDEIYPDMELQDRDIFITIRERDLVNLVKQIRQKNLKLGEDIGIISYNETPLKELLGITVITTDFKAMGESAAYMILKNKKESVNNVFKFIQRDSL</sequence>